<evidence type="ECO:0000256" key="2">
    <source>
        <dbReference type="ARBA" id="ARBA00006510"/>
    </source>
</evidence>
<reference evidence="9" key="1">
    <citation type="submission" date="2020-05" db="UniProtKB">
        <authorList>
            <consortium name="EnsemblMetazoa"/>
        </authorList>
    </citation>
    <scope>IDENTIFICATION</scope>
    <source>
        <strain evidence="9">MAF</strain>
    </source>
</reference>
<evidence type="ECO:0000256" key="7">
    <source>
        <dbReference type="SAM" id="Phobius"/>
    </source>
</evidence>
<feature type="transmembrane region" description="Helical" evidence="7">
    <location>
        <begin position="842"/>
        <end position="863"/>
    </location>
</feature>
<dbReference type="VEuPathDB" id="VectorBase:AMEM21_008305"/>
<evidence type="ECO:0000256" key="3">
    <source>
        <dbReference type="ARBA" id="ARBA00022692"/>
    </source>
</evidence>
<dbReference type="Pfam" id="PF07810">
    <property type="entry name" value="TMC"/>
    <property type="match status" value="1"/>
</dbReference>
<evidence type="ECO:0000256" key="4">
    <source>
        <dbReference type="ARBA" id="ARBA00022989"/>
    </source>
</evidence>
<evidence type="ECO:0000313" key="10">
    <source>
        <dbReference type="Proteomes" id="UP000075903"/>
    </source>
</evidence>
<evidence type="ECO:0000256" key="5">
    <source>
        <dbReference type="ARBA" id="ARBA00023136"/>
    </source>
</evidence>
<keyword evidence="5 7" id="KW-0472">Membrane</keyword>
<feature type="transmembrane region" description="Helical" evidence="7">
    <location>
        <begin position="428"/>
        <end position="453"/>
    </location>
</feature>
<comment type="similarity">
    <text evidence="2">Belongs to the TMC family.</text>
</comment>
<evidence type="ECO:0000256" key="1">
    <source>
        <dbReference type="ARBA" id="ARBA00004141"/>
    </source>
</evidence>
<proteinExistence type="inferred from homology"/>
<protein>
    <recommendedName>
        <fullName evidence="8">TMC domain-containing protein</fullName>
    </recommendedName>
</protein>
<dbReference type="GO" id="GO:0008381">
    <property type="term" value="F:mechanosensitive monoatomic ion channel activity"/>
    <property type="evidence" value="ECO:0007669"/>
    <property type="project" value="TreeGrafter"/>
</dbReference>
<feature type="domain" description="TMC" evidence="8">
    <location>
        <begin position="727"/>
        <end position="837"/>
    </location>
</feature>
<dbReference type="Proteomes" id="UP000075903">
    <property type="component" value="Unassembled WGS sequence"/>
</dbReference>
<keyword evidence="10" id="KW-1185">Reference proteome</keyword>
<evidence type="ECO:0000256" key="6">
    <source>
        <dbReference type="SAM" id="MobiDB-lite"/>
    </source>
</evidence>
<dbReference type="InterPro" id="IPR012496">
    <property type="entry name" value="TMC_dom"/>
</dbReference>
<feature type="region of interest" description="Disordered" evidence="6">
    <location>
        <begin position="44"/>
        <end position="84"/>
    </location>
</feature>
<dbReference type="STRING" id="30066.A0A182V6U2"/>
<organism evidence="9 10">
    <name type="scientific">Anopheles merus</name>
    <name type="common">Mosquito</name>
    <dbReference type="NCBI Taxonomy" id="30066"/>
    <lineage>
        <taxon>Eukaryota</taxon>
        <taxon>Metazoa</taxon>
        <taxon>Ecdysozoa</taxon>
        <taxon>Arthropoda</taxon>
        <taxon>Hexapoda</taxon>
        <taxon>Insecta</taxon>
        <taxon>Pterygota</taxon>
        <taxon>Neoptera</taxon>
        <taxon>Endopterygota</taxon>
        <taxon>Diptera</taxon>
        <taxon>Nematocera</taxon>
        <taxon>Culicoidea</taxon>
        <taxon>Culicidae</taxon>
        <taxon>Anophelinae</taxon>
        <taxon>Anopheles</taxon>
    </lineage>
</organism>
<feature type="compositionally biased region" description="Low complexity" evidence="6">
    <location>
        <begin position="957"/>
        <end position="970"/>
    </location>
</feature>
<feature type="transmembrane region" description="Helical" evidence="7">
    <location>
        <begin position="591"/>
        <end position="609"/>
    </location>
</feature>
<name>A0A182V6U2_ANOME</name>
<sequence length="970" mass="109558">MSGGKDRRSRASKTQGWEEAGGEFYQESYPADLEGMQRDPSKIATLLPSKQTRNATTRRVRPAQGQDTKGGTRRRASFSTVARRGSQYHEMQVATLPDLSENLINEERTWEEIREIKSMPVPMAQKREMKAQLQNATKLRLQGFEQIKWRRRKAWQSFRSKWGEYQTKLELWRMSLKTIEGNFGTGVVAYFLFLRWLVFLNLLLFLLIFAFVVLPHLVLREPTDLPCDLVTDPTSVQCCSESYENVTRTAQFSVLDLIQGTGFVEGTLLFYGMYTNQIYGYSPMEDRAYHTARQLRMSAAAAAAINGSTVETSRLLESDLPDPERQTILYYDLPLVYVIIIAIYYIITLVAIMRAVVRQFKDRIAEGEGLFYQYCNLVFGGWDFCIHNQKSADIKHRALHNEIKSLLYQKRFEHERNNRSREFMLKLIAIRMLVNLVVFVILLLAAITIYVLFNVSLAELEPNFTPSHPVSFSEGIGNRTLYMSWPSSWSVFSSASQRGAISFASTITPLLSSISDEVGAGGGGSGGFNATDPTMERLSLEEKLRVLFYEFLPYLAIVCMNLVVPQLFNYLVQYEKYSPLFVIKISLFRTVFLRLSSLAVLLSRFYFLITPMNVTQKLLLNASSEQGVEQILTTTLAPSTTTAMPVTTTTTTISSTSTTQASLVSTVAYQLPEANASLVANLTATTISVLGTLLLDRQSPVAEAQTQQQQQQLPTQCYDEQNGAPQCWETFVGQQFYKLFIVDFATHFLVTFFVNFPRALFARHSSSRLAKFIGEQEFELSKHVLDVIYSQTLCWLGTFYAPFLPAIAALLTFLMFYIKKFACLVNSNPSAILYRASRSKSLFMSTLLISFTLALVPVVYALAEIVPSRSCGPFRGLPSVWDRAIAAFMKMPQFFQNVIFYFGTASFAIPCFVVLTFFIYYYYAVSTANRHMVQVLKQQLPSSRDRPKDLPPPPIPASGSSSTGNTTGAN</sequence>
<evidence type="ECO:0000313" key="9">
    <source>
        <dbReference type="EnsemblMetazoa" id="AMEM009837-PA"/>
    </source>
</evidence>
<dbReference type="InterPro" id="IPR038900">
    <property type="entry name" value="TMC"/>
</dbReference>
<feature type="transmembrane region" description="Helical" evidence="7">
    <location>
        <begin position="551"/>
        <end position="571"/>
    </location>
</feature>
<evidence type="ECO:0000259" key="8">
    <source>
        <dbReference type="Pfam" id="PF07810"/>
    </source>
</evidence>
<feature type="transmembrane region" description="Helical" evidence="7">
    <location>
        <begin position="799"/>
        <end position="818"/>
    </location>
</feature>
<dbReference type="GO" id="GO:0005886">
    <property type="term" value="C:plasma membrane"/>
    <property type="evidence" value="ECO:0007669"/>
    <property type="project" value="InterPro"/>
</dbReference>
<dbReference type="AlphaFoldDB" id="A0A182V6U2"/>
<feature type="transmembrane region" description="Helical" evidence="7">
    <location>
        <begin position="335"/>
        <end position="357"/>
    </location>
</feature>
<dbReference type="PANTHER" id="PTHR23302">
    <property type="entry name" value="TRANSMEMBRANE CHANNEL-RELATED"/>
    <property type="match status" value="1"/>
</dbReference>
<feature type="region of interest" description="Disordered" evidence="6">
    <location>
        <begin position="941"/>
        <end position="970"/>
    </location>
</feature>
<feature type="region of interest" description="Disordered" evidence="6">
    <location>
        <begin position="1"/>
        <end position="29"/>
    </location>
</feature>
<dbReference type="PANTHER" id="PTHR23302:SF24">
    <property type="entry name" value="TMC DOMAIN-CONTAINING PROTEIN"/>
    <property type="match status" value="1"/>
</dbReference>
<keyword evidence="3 7" id="KW-0812">Transmembrane</keyword>
<comment type="subcellular location">
    <subcellularLocation>
        <location evidence="1">Membrane</location>
        <topology evidence="1">Multi-pass membrane protein</topology>
    </subcellularLocation>
</comment>
<feature type="transmembrane region" description="Helical" evidence="7">
    <location>
        <begin position="898"/>
        <end position="923"/>
    </location>
</feature>
<feature type="transmembrane region" description="Helical" evidence="7">
    <location>
        <begin position="187"/>
        <end position="214"/>
    </location>
</feature>
<dbReference type="EnsemblMetazoa" id="AMEM009837-RA">
    <property type="protein sequence ID" value="AMEM009837-PA"/>
    <property type="gene ID" value="AMEM009837"/>
</dbReference>
<dbReference type="VEuPathDB" id="VectorBase:AMEM009837"/>
<accession>A0A182V6U2</accession>
<keyword evidence="4 7" id="KW-1133">Transmembrane helix</keyword>